<sequence>MRVIKVTDAFTLQVDKLRDVCGGEIKPFSVSYQPLPEKYLSSVIAEMTGLEPAVGIITLTYQ</sequence>
<accession>A0A085UUG0</accession>
<gene>
    <name evidence="1" type="ORF">IV02_24570</name>
</gene>
<comment type="caution">
    <text evidence="1">The sequence shown here is derived from an EMBL/GenBank/DDBJ whole genome shotgun (WGS) entry which is preliminary data.</text>
</comment>
<organism evidence="1 2">
    <name type="scientific">Pseudomonas syringae</name>
    <dbReference type="NCBI Taxonomy" id="317"/>
    <lineage>
        <taxon>Bacteria</taxon>
        <taxon>Pseudomonadati</taxon>
        <taxon>Pseudomonadota</taxon>
        <taxon>Gammaproteobacteria</taxon>
        <taxon>Pseudomonadales</taxon>
        <taxon>Pseudomonadaceae</taxon>
        <taxon>Pseudomonas</taxon>
    </lineage>
</organism>
<protein>
    <submittedName>
        <fullName evidence="1">Uncharacterized protein</fullName>
    </submittedName>
</protein>
<proteinExistence type="predicted"/>
<dbReference type="PATRIC" id="fig|317.174.peg.5025"/>
<evidence type="ECO:0000313" key="2">
    <source>
        <dbReference type="Proteomes" id="UP000028643"/>
    </source>
</evidence>
<name>A0A085UUG0_PSESX</name>
<dbReference type="EMBL" id="JPQT01000132">
    <property type="protein sequence ID" value="KFE46823.1"/>
    <property type="molecule type" value="Genomic_DNA"/>
</dbReference>
<evidence type="ECO:0000313" key="1">
    <source>
        <dbReference type="EMBL" id="KFE46823.1"/>
    </source>
</evidence>
<dbReference type="AlphaFoldDB" id="A0A085UUG0"/>
<dbReference type="Proteomes" id="UP000028643">
    <property type="component" value="Unassembled WGS sequence"/>
</dbReference>
<reference evidence="1 2" key="1">
    <citation type="submission" date="2014-07" db="EMBL/GenBank/DDBJ databases">
        <title>Draft Genome Sequences of Environmental Pseudomonas syringae strains.</title>
        <authorList>
            <person name="Baltrus D.A."/>
            <person name="Berge O."/>
            <person name="Morris C."/>
        </authorList>
    </citation>
    <scope>NUCLEOTIDE SEQUENCE [LARGE SCALE GENOMIC DNA]</scope>
    <source>
        <strain evidence="1 2">CEB003</strain>
    </source>
</reference>